<evidence type="ECO:0000313" key="8">
    <source>
        <dbReference type="EMBL" id="TPX46966.1"/>
    </source>
</evidence>
<evidence type="ECO:0000259" key="7">
    <source>
        <dbReference type="PROSITE" id="PS50071"/>
    </source>
</evidence>
<sequence>MSNLYHPAQQQQQQQQSLDVSFPLHIQQDLFTSETFPNLGMSFNASFPFLHSSIPQQQQQQHQQQYAIDSPSNTHESQFLDVSDLLAFQNSNNTITPTAPELFDLQNDLALFSTSPDLGLTLHPHHFQQQLLLSSPSQTPSHRLLGTSLINLATTANSISPTDLYPEPSSMSQQQQQQQQQTSGTTEFESSFELLAGPSSSSTTDTLRQPPLASSSSSSSSSRRPFTFPKCPPPPSSQPGSRPGSRAGSRASSPTLTTTTKEYKRVRVPRDQMEWLKQIYDVNPYPSQEELETISQDLGIGVRKVRVWFQNRRTRQKALIMDRK</sequence>
<dbReference type="SMART" id="SM00389">
    <property type="entry name" value="HOX"/>
    <property type="match status" value="1"/>
</dbReference>
<dbReference type="Proteomes" id="UP000320333">
    <property type="component" value="Unassembled WGS sequence"/>
</dbReference>
<dbReference type="PROSITE" id="PS00027">
    <property type="entry name" value="HOMEOBOX_1"/>
    <property type="match status" value="1"/>
</dbReference>
<protein>
    <recommendedName>
        <fullName evidence="7">Homeobox domain-containing protein</fullName>
    </recommendedName>
</protein>
<accession>A0A507D6A9</accession>
<evidence type="ECO:0000256" key="2">
    <source>
        <dbReference type="ARBA" id="ARBA00023155"/>
    </source>
</evidence>
<dbReference type="AlphaFoldDB" id="A0A507D6A9"/>
<dbReference type="Pfam" id="PF00046">
    <property type="entry name" value="Homeodomain"/>
    <property type="match status" value="1"/>
</dbReference>
<keyword evidence="3 4" id="KW-0539">Nucleus</keyword>
<reference evidence="8 9" key="1">
    <citation type="journal article" date="2019" name="Sci. Rep.">
        <title>Comparative genomics of chytrid fungi reveal insights into the obligate biotrophic and pathogenic lifestyle of Synchytrium endobioticum.</title>
        <authorList>
            <person name="van de Vossenberg B.T.L.H."/>
            <person name="Warris S."/>
            <person name="Nguyen H.D.T."/>
            <person name="van Gent-Pelzer M.P.E."/>
            <person name="Joly D.L."/>
            <person name="van de Geest H.C."/>
            <person name="Bonants P.J.M."/>
            <person name="Smith D.S."/>
            <person name="Levesque C.A."/>
            <person name="van der Lee T.A.J."/>
        </authorList>
    </citation>
    <scope>NUCLEOTIDE SEQUENCE [LARGE SCALE GENOMIC DNA]</scope>
    <source>
        <strain evidence="8 9">CBS 675.73</strain>
    </source>
</reference>
<feature type="compositionally biased region" description="Low complexity" evidence="6">
    <location>
        <begin position="238"/>
        <end position="254"/>
    </location>
</feature>
<dbReference type="CDD" id="cd00086">
    <property type="entry name" value="homeodomain"/>
    <property type="match status" value="1"/>
</dbReference>
<comment type="subcellular location">
    <subcellularLocation>
        <location evidence="4 5">Nucleus</location>
    </subcellularLocation>
</comment>
<dbReference type="InterPro" id="IPR017970">
    <property type="entry name" value="Homeobox_CS"/>
</dbReference>
<organism evidence="8 9">
    <name type="scientific">Chytriomyces confervae</name>
    <dbReference type="NCBI Taxonomy" id="246404"/>
    <lineage>
        <taxon>Eukaryota</taxon>
        <taxon>Fungi</taxon>
        <taxon>Fungi incertae sedis</taxon>
        <taxon>Chytridiomycota</taxon>
        <taxon>Chytridiomycota incertae sedis</taxon>
        <taxon>Chytridiomycetes</taxon>
        <taxon>Chytridiales</taxon>
        <taxon>Chytriomycetaceae</taxon>
        <taxon>Chytriomyces</taxon>
    </lineage>
</organism>
<feature type="compositionally biased region" description="Polar residues" evidence="6">
    <location>
        <begin position="198"/>
        <end position="207"/>
    </location>
</feature>
<feature type="domain" description="Homeobox" evidence="7">
    <location>
        <begin position="259"/>
        <end position="319"/>
    </location>
</feature>
<feature type="region of interest" description="Disordered" evidence="6">
    <location>
        <begin position="54"/>
        <end position="75"/>
    </location>
</feature>
<feature type="region of interest" description="Disordered" evidence="6">
    <location>
        <begin position="159"/>
        <end position="264"/>
    </location>
</feature>
<dbReference type="GO" id="GO:0005634">
    <property type="term" value="C:nucleus"/>
    <property type="evidence" value="ECO:0007669"/>
    <property type="project" value="UniProtKB-SubCell"/>
</dbReference>
<keyword evidence="2 4" id="KW-0371">Homeobox</keyword>
<dbReference type="Gene3D" id="1.10.10.60">
    <property type="entry name" value="Homeodomain-like"/>
    <property type="match status" value="1"/>
</dbReference>
<proteinExistence type="predicted"/>
<dbReference type="InterPro" id="IPR009057">
    <property type="entry name" value="Homeodomain-like_sf"/>
</dbReference>
<dbReference type="InterPro" id="IPR001356">
    <property type="entry name" value="HD"/>
</dbReference>
<dbReference type="SUPFAM" id="SSF46689">
    <property type="entry name" value="Homeodomain-like"/>
    <property type="match status" value="1"/>
</dbReference>
<feature type="compositionally biased region" description="Low complexity" evidence="6">
    <location>
        <begin position="56"/>
        <end position="65"/>
    </location>
</feature>
<keyword evidence="1 4" id="KW-0238">DNA-binding</keyword>
<keyword evidence="9" id="KW-1185">Reference proteome</keyword>
<evidence type="ECO:0000313" key="9">
    <source>
        <dbReference type="Proteomes" id="UP000320333"/>
    </source>
</evidence>
<evidence type="ECO:0000256" key="3">
    <source>
        <dbReference type="ARBA" id="ARBA00023242"/>
    </source>
</evidence>
<dbReference type="GO" id="GO:0000981">
    <property type="term" value="F:DNA-binding transcription factor activity, RNA polymerase II-specific"/>
    <property type="evidence" value="ECO:0007669"/>
    <property type="project" value="InterPro"/>
</dbReference>
<name>A0A507D6A9_9FUNG</name>
<feature type="DNA-binding region" description="Homeobox" evidence="4">
    <location>
        <begin position="261"/>
        <end position="320"/>
    </location>
</feature>
<feature type="compositionally biased region" description="Polar residues" evidence="6">
    <location>
        <begin position="66"/>
        <end position="75"/>
    </location>
</feature>
<evidence type="ECO:0000256" key="6">
    <source>
        <dbReference type="SAM" id="MobiDB-lite"/>
    </source>
</evidence>
<evidence type="ECO:0000256" key="1">
    <source>
        <dbReference type="ARBA" id="ARBA00023125"/>
    </source>
</evidence>
<dbReference type="GO" id="GO:0003677">
    <property type="term" value="F:DNA binding"/>
    <property type="evidence" value="ECO:0007669"/>
    <property type="project" value="UniProtKB-UniRule"/>
</dbReference>
<gene>
    <name evidence="8" type="ORF">CcCBS67573_g10286</name>
</gene>
<dbReference type="OrthoDB" id="2147389at2759"/>
<dbReference type="PROSITE" id="PS50071">
    <property type="entry name" value="HOMEOBOX_2"/>
    <property type="match status" value="1"/>
</dbReference>
<comment type="caution">
    <text evidence="8">The sequence shown here is derived from an EMBL/GenBank/DDBJ whole genome shotgun (WGS) entry which is preliminary data.</text>
</comment>
<dbReference type="EMBL" id="QEAP01001335">
    <property type="protein sequence ID" value="TPX46966.1"/>
    <property type="molecule type" value="Genomic_DNA"/>
</dbReference>
<evidence type="ECO:0000256" key="4">
    <source>
        <dbReference type="PROSITE-ProRule" id="PRU00108"/>
    </source>
</evidence>
<evidence type="ECO:0000256" key="5">
    <source>
        <dbReference type="RuleBase" id="RU000682"/>
    </source>
</evidence>